<dbReference type="EMBL" id="MRZV01000627">
    <property type="protein sequence ID" value="PIK46704.1"/>
    <property type="molecule type" value="Genomic_DNA"/>
</dbReference>
<proteinExistence type="predicted"/>
<feature type="non-terminal residue" evidence="3">
    <location>
        <position position="91"/>
    </location>
</feature>
<feature type="non-terminal residue" evidence="3">
    <location>
        <position position="1"/>
    </location>
</feature>
<accession>A0A2G8KFC5</accession>
<dbReference type="AlphaFoldDB" id="A0A2G8KFC5"/>
<feature type="compositionally biased region" description="Low complexity" evidence="1">
    <location>
        <begin position="34"/>
        <end position="48"/>
    </location>
</feature>
<protein>
    <submittedName>
        <fullName evidence="3">Uncharacterized protein</fullName>
    </submittedName>
</protein>
<keyword evidence="2" id="KW-0472">Membrane</keyword>
<evidence type="ECO:0000256" key="2">
    <source>
        <dbReference type="SAM" id="Phobius"/>
    </source>
</evidence>
<sequence length="91" mass="9849">IWWFRNRGHCRHFFGALAVVIVIVVIALMMFKPGKSGSKSESSNSGKGIENDGMESPPPVYSEVKKKSDKPNNNGAGPGVDPENPTYGTND</sequence>
<keyword evidence="2" id="KW-1133">Transmembrane helix</keyword>
<comment type="caution">
    <text evidence="3">The sequence shown here is derived from an EMBL/GenBank/DDBJ whole genome shotgun (WGS) entry which is preliminary data.</text>
</comment>
<dbReference type="Proteomes" id="UP000230750">
    <property type="component" value="Unassembled WGS sequence"/>
</dbReference>
<keyword evidence="4" id="KW-1185">Reference proteome</keyword>
<name>A0A2G8KFC5_STIJA</name>
<keyword evidence="2" id="KW-0812">Transmembrane</keyword>
<evidence type="ECO:0000256" key="1">
    <source>
        <dbReference type="SAM" id="MobiDB-lite"/>
    </source>
</evidence>
<organism evidence="3 4">
    <name type="scientific">Stichopus japonicus</name>
    <name type="common">Sea cucumber</name>
    <dbReference type="NCBI Taxonomy" id="307972"/>
    <lineage>
        <taxon>Eukaryota</taxon>
        <taxon>Metazoa</taxon>
        <taxon>Echinodermata</taxon>
        <taxon>Eleutherozoa</taxon>
        <taxon>Echinozoa</taxon>
        <taxon>Holothuroidea</taxon>
        <taxon>Aspidochirotacea</taxon>
        <taxon>Aspidochirotida</taxon>
        <taxon>Stichopodidae</taxon>
        <taxon>Apostichopus</taxon>
    </lineage>
</organism>
<evidence type="ECO:0000313" key="4">
    <source>
        <dbReference type="Proteomes" id="UP000230750"/>
    </source>
</evidence>
<feature type="region of interest" description="Disordered" evidence="1">
    <location>
        <begin position="34"/>
        <end position="91"/>
    </location>
</feature>
<gene>
    <name evidence="3" type="ORF">BSL78_16442</name>
</gene>
<evidence type="ECO:0000313" key="3">
    <source>
        <dbReference type="EMBL" id="PIK46704.1"/>
    </source>
</evidence>
<feature type="transmembrane region" description="Helical" evidence="2">
    <location>
        <begin position="12"/>
        <end position="31"/>
    </location>
</feature>
<reference evidence="3 4" key="1">
    <citation type="journal article" date="2017" name="PLoS Biol.">
        <title>The sea cucumber genome provides insights into morphological evolution and visceral regeneration.</title>
        <authorList>
            <person name="Zhang X."/>
            <person name="Sun L."/>
            <person name="Yuan J."/>
            <person name="Sun Y."/>
            <person name="Gao Y."/>
            <person name="Zhang L."/>
            <person name="Li S."/>
            <person name="Dai H."/>
            <person name="Hamel J.F."/>
            <person name="Liu C."/>
            <person name="Yu Y."/>
            <person name="Liu S."/>
            <person name="Lin W."/>
            <person name="Guo K."/>
            <person name="Jin S."/>
            <person name="Xu P."/>
            <person name="Storey K.B."/>
            <person name="Huan P."/>
            <person name="Zhang T."/>
            <person name="Zhou Y."/>
            <person name="Zhang J."/>
            <person name="Lin C."/>
            <person name="Li X."/>
            <person name="Xing L."/>
            <person name="Huo D."/>
            <person name="Sun M."/>
            <person name="Wang L."/>
            <person name="Mercier A."/>
            <person name="Li F."/>
            <person name="Yang H."/>
            <person name="Xiang J."/>
        </authorList>
    </citation>
    <scope>NUCLEOTIDE SEQUENCE [LARGE SCALE GENOMIC DNA]</scope>
    <source>
        <strain evidence="3">Shaxun</strain>
        <tissue evidence="3">Muscle</tissue>
    </source>
</reference>